<reference evidence="2" key="1">
    <citation type="submission" date="2013-11" db="EMBL/GenBank/DDBJ databases">
        <title>Genome sequence of the fusiform rust pathogen reveals effectors for host alternation and coevolution with pine.</title>
        <authorList>
            <consortium name="DOE Joint Genome Institute"/>
            <person name="Smith K."/>
            <person name="Pendleton A."/>
            <person name="Kubisiak T."/>
            <person name="Anderson C."/>
            <person name="Salamov A."/>
            <person name="Aerts A."/>
            <person name="Riley R."/>
            <person name="Clum A."/>
            <person name="Lindquist E."/>
            <person name="Ence D."/>
            <person name="Campbell M."/>
            <person name="Kronenberg Z."/>
            <person name="Feau N."/>
            <person name="Dhillon B."/>
            <person name="Hamelin R."/>
            <person name="Burleigh J."/>
            <person name="Smith J."/>
            <person name="Yandell M."/>
            <person name="Nelson C."/>
            <person name="Grigoriev I."/>
            <person name="Davis J."/>
        </authorList>
    </citation>
    <scope>NUCLEOTIDE SEQUENCE</scope>
    <source>
        <strain evidence="2">G11</strain>
    </source>
</reference>
<evidence type="ECO:0000313" key="2">
    <source>
        <dbReference type="EMBL" id="KAG0142055.1"/>
    </source>
</evidence>
<organism evidence="2 3">
    <name type="scientific">Cronartium quercuum f. sp. fusiforme G11</name>
    <dbReference type="NCBI Taxonomy" id="708437"/>
    <lineage>
        <taxon>Eukaryota</taxon>
        <taxon>Fungi</taxon>
        <taxon>Dikarya</taxon>
        <taxon>Basidiomycota</taxon>
        <taxon>Pucciniomycotina</taxon>
        <taxon>Pucciniomycetes</taxon>
        <taxon>Pucciniales</taxon>
        <taxon>Coleosporiaceae</taxon>
        <taxon>Cronartium</taxon>
    </lineage>
</organism>
<keyword evidence="1" id="KW-0472">Membrane</keyword>
<keyword evidence="1" id="KW-0812">Transmembrane</keyword>
<keyword evidence="3" id="KW-1185">Reference proteome</keyword>
<dbReference type="AlphaFoldDB" id="A0A9P6NE37"/>
<gene>
    <name evidence="2" type="ORF">CROQUDRAFT_255314</name>
</gene>
<keyword evidence="1" id="KW-1133">Transmembrane helix</keyword>
<comment type="caution">
    <text evidence="2">The sequence shown here is derived from an EMBL/GenBank/DDBJ whole genome shotgun (WGS) entry which is preliminary data.</text>
</comment>
<evidence type="ECO:0000313" key="3">
    <source>
        <dbReference type="Proteomes" id="UP000886653"/>
    </source>
</evidence>
<accession>A0A9P6NE37</accession>
<feature type="transmembrane region" description="Helical" evidence="1">
    <location>
        <begin position="7"/>
        <end position="27"/>
    </location>
</feature>
<name>A0A9P6NE37_9BASI</name>
<protein>
    <submittedName>
        <fullName evidence="2">Uncharacterized protein</fullName>
    </submittedName>
</protein>
<dbReference type="Proteomes" id="UP000886653">
    <property type="component" value="Unassembled WGS sequence"/>
</dbReference>
<dbReference type="EMBL" id="MU167362">
    <property type="protein sequence ID" value="KAG0142055.1"/>
    <property type="molecule type" value="Genomic_DNA"/>
</dbReference>
<proteinExistence type="predicted"/>
<sequence length="50" mass="5953">MSKKFNLFFFFDSIQACTSLISLTFFFQKKNAIVFITNVQKIKSLFFFLI</sequence>
<evidence type="ECO:0000256" key="1">
    <source>
        <dbReference type="SAM" id="Phobius"/>
    </source>
</evidence>